<dbReference type="GO" id="GO:0000118">
    <property type="term" value="C:histone deacetylase complex"/>
    <property type="evidence" value="ECO:0007669"/>
    <property type="project" value="TreeGrafter"/>
</dbReference>
<evidence type="ECO:0000256" key="5">
    <source>
        <dbReference type="ARBA" id="ARBA00022833"/>
    </source>
</evidence>
<evidence type="ECO:0000256" key="4">
    <source>
        <dbReference type="ARBA" id="ARBA00022771"/>
    </source>
</evidence>
<evidence type="ECO:0000256" key="6">
    <source>
        <dbReference type="ARBA" id="ARBA00023125"/>
    </source>
</evidence>
<evidence type="ECO:0000256" key="3">
    <source>
        <dbReference type="ARBA" id="ARBA00022723"/>
    </source>
</evidence>
<evidence type="ECO:0000256" key="2">
    <source>
        <dbReference type="ARBA" id="ARBA00022491"/>
    </source>
</evidence>
<proteinExistence type="predicted"/>
<accession>A0AAD5MIJ1</accession>
<dbReference type="InterPro" id="IPR009057">
    <property type="entry name" value="Homeodomain-like_sf"/>
</dbReference>
<dbReference type="AlphaFoldDB" id="A0AAD5MIJ1"/>
<comment type="subcellular location">
    <subcellularLocation>
        <location evidence="1">Nucleus</location>
    </subcellularLocation>
</comment>
<dbReference type="SMART" id="SM00717">
    <property type="entry name" value="SANT"/>
    <property type="match status" value="1"/>
</dbReference>
<dbReference type="SUPFAM" id="SSF46689">
    <property type="entry name" value="Homeodomain-like"/>
    <property type="match status" value="1"/>
</dbReference>
<reference evidence="9" key="1">
    <citation type="submission" date="2021-06" db="EMBL/GenBank/DDBJ databases">
        <title>Parelaphostrongylus tenuis whole genome reference sequence.</title>
        <authorList>
            <person name="Garwood T.J."/>
            <person name="Larsen P.A."/>
            <person name="Fountain-Jones N.M."/>
            <person name="Garbe J.R."/>
            <person name="Macchietto M.G."/>
            <person name="Kania S.A."/>
            <person name="Gerhold R.W."/>
            <person name="Richards J.E."/>
            <person name="Wolf T.M."/>
        </authorList>
    </citation>
    <scope>NUCLEOTIDE SEQUENCE</scope>
    <source>
        <strain evidence="9">MNPRO001-30</strain>
        <tissue evidence="9">Meninges</tissue>
    </source>
</reference>
<organism evidence="9 10">
    <name type="scientific">Parelaphostrongylus tenuis</name>
    <name type="common">Meningeal worm</name>
    <dbReference type="NCBI Taxonomy" id="148309"/>
    <lineage>
        <taxon>Eukaryota</taxon>
        <taxon>Metazoa</taxon>
        <taxon>Ecdysozoa</taxon>
        <taxon>Nematoda</taxon>
        <taxon>Chromadorea</taxon>
        <taxon>Rhabditida</taxon>
        <taxon>Rhabditina</taxon>
        <taxon>Rhabditomorpha</taxon>
        <taxon>Strongyloidea</taxon>
        <taxon>Metastrongylidae</taxon>
        <taxon>Parelaphostrongylus</taxon>
    </lineage>
</organism>
<dbReference type="PANTHER" id="PTHR16089">
    <property type="entry name" value="REST COREPRESSOR COREST PROTEIN-RELATED"/>
    <property type="match status" value="1"/>
</dbReference>
<sequence>MSIYEEREHALYLLQKTNFDFNIAREKVKKRLPINEEWSEDDRALFKQALLMFGKRFDKIRQMMPYRSMSSIIQFYYNTKKDSDYKSLIDIKMADDSEDDDSAEDQLNEANKCKNCGEKCRVSHFVDDVRLCFVCSTHRRVHARAIRLEYSMKTQRSDGLTDGLDSLT</sequence>
<dbReference type="GO" id="GO:0006357">
    <property type="term" value="P:regulation of transcription by RNA polymerase II"/>
    <property type="evidence" value="ECO:0007669"/>
    <property type="project" value="TreeGrafter"/>
</dbReference>
<dbReference type="FunFam" id="1.10.10.60:FF:000012">
    <property type="entry name" value="Metastasis-associated 1 family, member 3"/>
    <property type="match status" value="1"/>
</dbReference>
<keyword evidence="4" id="KW-0863">Zinc-finger</keyword>
<dbReference type="Pfam" id="PF00249">
    <property type="entry name" value="Myb_DNA-binding"/>
    <property type="match status" value="1"/>
</dbReference>
<comment type="caution">
    <text evidence="9">The sequence shown here is derived from an EMBL/GenBank/DDBJ whole genome shotgun (WGS) entry which is preliminary data.</text>
</comment>
<evidence type="ECO:0000313" key="9">
    <source>
        <dbReference type="EMBL" id="KAJ1356778.1"/>
    </source>
</evidence>
<dbReference type="GO" id="GO:0003677">
    <property type="term" value="F:DNA binding"/>
    <property type="evidence" value="ECO:0007669"/>
    <property type="project" value="UniProtKB-KW"/>
</dbReference>
<evidence type="ECO:0000256" key="7">
    <source>
        <dbReference type="ARBA" id="ARBA00023242"/>
    </source>
</evidence>
<dbReference type="GO" id="GO:0005667">
    <property type="term" value="C:transcription regulator complex"/>
    <property type="evidence" value="ECO:0007669"/>
    <property type="project" value="TreeGrafter"/>
</dbReference>
<dbReference type="Gene3D" id="1.10.10.60">
    <property type="entry name" value="Homeodomain-like"/>
    <property type="match status" value="1"/>
</dbReference>
<dbReference type="PROSITE" id="PS51293">
    <property type="entry name" value="SANT"/>
    <property type="match status" value="1"/>
</dbReference>
<evidence type="ECO:0000259" key="8">
    <source>
        <dbReference type="PROSITE" id="PS51293"/>
    </source>
</evidence>
<protein>
    <recommendedName>
        <fullName evidence="8">SANT domain-containing protein</fullName>
    </recommendedName>
</protein>
<keyword evidence="2" id="KW-0678">Repressor</keyword>
<gene>
    <name evidence="9" type="ORF">KIN20_014567</name>
</gene>
<dbReference type="PANTHER" id="PTHR16089:SF28">
    <property type="entry name" value="REST COREPRESSOR"/>
    <property type="match status" value="1"/>
</dbReference>
<keyword evidence="7" id="KW-0539">Nucleus</keyword>
<evidence type="ECO:0000256" key="1">
    <source>
        <dbReference type="ARBA" id="ARBA00004123"/>
    </source>
</evidence>
<keyword evidence="5" id="KW-0862">Zinc</keyword>
<dbReference type="GO" id="GO:0008270">
    <property type="term" value="F:zinc ion binding"/>
    <property type="evidence" value="ECO:0007669"/>
    <property type="project" value="UniProtKB-KW"/>
</dbReference>
<dbReference type="InterPro" id="IPR017884">
    <property type="entry name" value="SANT_dom"/>
</dbReference>
<feature type="domain" description="SANT" evidence="8">
    <location>
        <begin position="33"/>
        <end position="84"/>
    </location>
</feature>
<keyword evidence="10" id="KW-1185">Reference proteome</keyword>
<dbReference type="InterPro" id="IPR001005">
    <property type="entry name" value="SANT/Myb"/>
</dbReference>
<dbReference type="GO" id="GO:0003714">
    <property type="term" value="F:transcription corepressor activity"/>
    <property type="evidence" value="ECO:0007669"/>
    <property type="project" value="TreeGrafter"/>
</dbReference>
<dbReference type="InterPro" id="IPR051066">
    <property type="entry name" value="Trans_reg/Corepressor"/>
</dbReference>
<keyword evidence="6" id="KW-0238">DNA-binding</keyword>
<evidence type="ECO:0000313" key="10">
    <source>
        <dbReference type="Proteomes" id="UP001196413"/>
    </source>
</evidence>
<dbReference type="Proteomes" id="UP001196413">
    <property type="component" value="Unassembled WGS sequence"/>
</dbReference>
<dbReference type="EMBL" id="JAHQIW010002895">
    <property type="protein sequence ID" value="KAJ1356778.1"/>
    <property type="molecule type" value="Genomic_DNA"/>
</dbReference>
<keyword evidence="3" id="KW-0479">Metal-binding</keyword>
<name>A0AAD5MIJ1_PARTN</name>